<reference evidence="3" key="1">
    <citation type="submission" date="2013-09" db="EMBL/GenBank/DDBJ databases">
        <title>The Genome Sequence of Anopheles maculatus species B.</title>
        <authorList>
            <consortium name="The Broad Institute Genomics Platform"/>
            <person name="Neafsey D.E."/>
            <person name="Besansky N."/>
            <person name="Howell P."/>
            <person name="Walton C."/>
            <person name="Young S.K."/>
            <person name="Zeng Q."/>
            <person name="Gargeya S."/>
            <person name="Fitzgerald M."/>
            <person name="Haas B."/>
            <person name="Abouelleil A."/>
            <person name="Allen A.W."/>
            <person name="Alvarado L."/>
            <person name="Arachchi H.M."/>
            <person name="Berlin A.M."/>
            <person name="Chapman S.B."/>
            <person name="Gainer-Dewar J."/>
            <person name="Goldberg J."/>
            <person name="Griggs A."/>
            <person name="Gujja S."/>
            <person name="Hansen M."/>
            <person name="Howarth C."/>
            <person name="Imamovic A."/>
            <person name="Ireland A."/>
            <person name="Larimer J."/>
            <person name="McCowan C."/>
            <person name="Murphy C."/>
            <person name="Pearson M."/>
            <person name="Poon T.W."/>
            <person name="Priest M."/>
            <person name="Roberts A."/>
            <person name="Saif S."/>
            <person name="Shea T."/>
            <person name="Sisk P."/>
            <person name="Sykes S."/>
            <person name="Wortman J."/>
            <person name="Nusbaum C."/>
            <person name="Birren B."/>
        </authorList>
    </citation>
    <scope>NUCLEOTIDE SEQUENCE [LARGE SCALE GENOMIC DNA]</scope>
    <source>
        <strain evidence="3">maculatus3</strain>
    </source>
</reference>
<evidence type="ECO:0000256" key="1">
    <source>
        <dbReference type="SAM" id="Phobius"/>
    </source>
</evidence>
<dbReference type="VEuPathDB" id="VectorBase:AMAM017395"/>
<dbReference type="AlphaFoldDB" id="A0A182T0X8"/>
<dbReference type="EnsemblMetazoa" id="AMAM017395-RA">
    <property type="protein sequence ID" value="AMAM017395-PA"/>
    <property type="gene ID" value="AMAM017395"/>
</dbReference>
<protein>
    <submittedName>
        <fullName evidence="2">Uncharacterized protein</fullName>
    </submittedName>
</protein>
<keyword evidence="3" id="KW-1185">Reference proteome</keyword>
<reference evidence="2" key="2">
    <citation type="submission" date="2020-05" db="UniProtKB">
        <authorList>
            <consortium name="EnsemblMetazoa"/>
        </authorList>
    </citation>
    <scope>IDENTIFICATION</scope>
    <source>
        <strain evidence="2">maculatus3</strain>
    </source>
</reference>
<accession>A0A182T0X8</accession>
<evidence type="ECO:0000313" key="3">
    <source>
        <dbReference type="Proteomes" id="UP000075901"/>
    </source>
</evidence>
<feature type="transmembrane region" description="Helical" evidence="1">
    <location>
        <begin position="16"/>
        <end position="37"/>
    </location>
</feature>
<proteinExistence type="predicted"/>
<evidence type="ECO:0000313" key="2">
    <source>
        <dbReference type="EnsemblMetazoa" id="AMAM017395-PA"/>
    </source>
</evidence>
<name>A0A182T0X8_9DIPT</name>
<keyword evidence="1" id="KW-0472">Membrane</keyword>
<sequence length="136" mass="15451">MVSVQPPADIHYLRTVVRFLVSVVSFIPKIMMIFRFVGNRGHCCRFFLLHPFSIIHMKYSVEIETHIHCAANDGSGSGSSEPLNRPRPYCTLRFALRTERNPGGCSHRRHRQTPSGFSVRKLVATHAPRLAIVVRV</sequence>
<organism evidence="2 3">
    <name type="scientific">Anopheles maculatus</name>
    <dbReference type="NCBI Taxonomy" id="74869"/>
    <lineage>
        <taxon>Eukaryota</taxon>
        <taxon>Metazoa</taxon>
        <taxon>Ecdysozoa</taxon>
        <taxon>Arthropoda</taxon>
        <taxon>Hexapoda</taxon>
        <taxon>Insecta</taxon>
        <taxon>Pterygota</taxon>
        <taxon>Neoptera</taxon>
        <taxon>Endopterygota</taxon>
        <taxon>Diptera</taxon>
        <taxon>Nematocera</taxon>
        <taxon>Culicoidea</taxon>
        <taxon>Culicidae</taxon>
        <taxon>Anophelinae</taxon>
        <taxon>Anopheles</taxon>
        <taxon>Anopheles maculatus group</taxon>
    </lineage>
</organism>
<keyword evidence="1" id="KW-1133">Transmembrane helix</keyword>
<keyword evidence="1" id="KW-0812">Transmembrane</keyword>
<dbReference type="Proteomes" id="UP000075901">
    <property type="component" value="Unassembled WGS sequence"/>
</dbReference>